<evidence type="ECO:0000313" key="3">
    <source>
        <dbReference type="Proteomes" id="UP001217089"/>
    </source>
</evidence>
<name>A0ABQ9FGY2_TEGGR</name>
<dbReference type="Gene3D" id="3.40.50.410">
    <property type="entry name" value="von Willebrand factor, type A domain"/>
    <property type="match status" value="1"/>
</dbReference>
<keyword evidence="3" id="KW-1185">Reference proteome</keyword>
<dbReference type="EMBL" id="JARBDR010000337">
    <property type="protein sequence ID" value="KAJ8314940.1"/>
    <property type="molecule type" value="Genomic_DNA"/>
</dbReference>
<dbReference type="PANTHER" id="PTHR24020">
    <property type="entry name" value="COLLAGEN ALPHA"/>
    <property type="match status" value="1"/>
</dbReference>
<dbReference type="Proteomes" id="UP001217089">
    <property type="component" value="Unassembled WGS sequence"/>
</dbReference>
<dbReference type="SUPFAM" id="SSF53300">
    <property type="entry name" value="vWA-like"/>
    <property type="match status" value="1"/>
</dbReference>
<evidence type="ECO:0000313" key="2">
    <source>
        <dbReference type="EMBL" id="KAJ8314940.1"/>
    </source>
</evidence>
<dbReference type="PANTHER" id="PTHR24020:SF84">
    <property type="entry name" value="VWFA DOMAIN-CONTAINING PROTEIN"/>
    <property type="match status" value="1"/>
</dbReference>
<dbReference type="InterPro" id="IPR002035">
    <property type="entry name" value="VWF_A"/>
</dbReference>
<dbReference type="InterPro" id="IPR050525">
    <property type="entry name" value="ECM_Assembly_Org"/>
</dbReference>
<dbReference type="CDD" id="cd01450">
    <property type="entry name" value="vWFA_subfamily_ECM"/>
    <property type="match status" value="1"/>
</dbReference>
<proteinExistence type="predicted"/>
<comment type="caution">
    <text evidence="2">The sequence shown here is derived from an EMBL/GenBank/DDBJ whole genome shotgun (WGS) entry which is preliminary data.</text>
</comment>
<sequence length="351" mass="39157">MFILDRSGSVSTDDFNEAVSFIYNITEWLTIGPSNILVSVLTFSSNFDFDDYVTNRTLLEAINDLKNTTTYGGTRTYDALKSANQILFDSNYGARSNASKAVIVLTDGLSASRTWTVQQAELLESQGAEIFAIGIGSAAVATNAELAGIASDPDDYYLHTLDYFSYLCVLYPRLHQNLVCIRSNNNDTVMDIEYNCPTSAAAVTNTVTSNATVTNTTQPLSRTLQFHFTSDLQKPRTRRQERVLLKIPDGTIEAIVSQYTDAPLGEAPLVFNSKAFHSMKRSSIIPKFAPTPQIAWMHKTGKPNNRLPPLNKPSVIPFDTLIDLDYYHMENMLFYLLRYITHILTIDINGK</sequence>
<accession>A0ABQ9FGY2</accession>
<organism evidence="2 3">
    <name type="scientific">Tegillarca granosa</name>
    <name type="common">Malaysian cockle</name>
    <name type="synonym">Anadara granosa</name>
    <dbReference type="NCBI Taxonomy" id="220873"/>
    <lineage>
        <taxon>Eukaryota</taxon>
        <taxon>Metazoa</taxon>
        <taxon>Spiralia</taxon>
        <taxon>Lophotrochozoa</taxon>
        <taxon>Mollusca</taxon>
        <taxon>Bivalvia</taxon>
        <taxon>Autobranchia</taxon>
        <taxon>Pteriomorphia</taxon>
        <taxon>Arcoida</taxon>
        <taxon>Arcoidea</taxon>
        <taxon>Arcidae</taxon>
        <taxon>Tegillarca</taxon>
    </lineage>
</organism>
<dbReference type="InterPro" id="IPR036465">
    <property type="entry name" value="vWFA_dom_sf"/>
</dbReference>
<dbReference type="Pfam" id="PF00092">
    <property type="entry name" value="VWA"/>
    <property type="match status" value="1"/>
</dbReference>
<evidence type="ECO:0000259" key="1">
    <source>
        <dbReference type="PROSITE" id="PS50234"/>
    </source>
</evidence>
<gene>
    <name evidence="2" type="ORF">KUTeg_007090</name>
</gene>
<feature type="domain" description="VWFA" evidence="1">
    <location>
        <begin position="1"/>
        <end position="174"/>
    </location>
</feature>
<reference evidence="2 3" key="1">
    <citation type="submission" date="2022-12" db="EMBL/GenBank/DDBJ databases">
        <title>Chromosome-level genome of Tegillarca granosa.</title>
        <authorList>
            <person name="Kim J."/>
        </authorList>
    </citation>
    <scope>NUCLEOTIDE SEQUENCE [LARGE SCALE GENOMIC DNA]</scope>
    <source>
        <strain evidence="2">Teg-2019</strain>
        <tissue evidence="2">Adductor muscle</tissue>
    </source>
</reference>
<dbReference type="SMART" id="SM00327">
    <property type="entry name" value="VWA"/>
    <property type="match status" value="1"/>
</dbReference>
<dbReference type="PROSITE" id="PS50234">
    <property type="entry name" value="VWFA"/>
    <property type="match status" value="1"/>
</dbReference>
<protein>
    <recommendedName>
        <fullName evidence="1">VWFA domain-containing protein</fullName>
    </recommendedName>
</protein>